<dbReference type="EMBL" id="MEZT01000009">
    <property type="protein sequence ID" value="OGD56949.1"/>
    <property type="molecule type" value="Genomic_DNA"/>
</dbReference>
<keyword evidence="2" id="KW-0472">Membrane</keyword>
<evidence type="ECO:0000256" key="1">
    <source>
        <dbReference type="SAM" id="MobiDB-lite"/>
    </source>
</evidence>
<evidence type="ECO:0000313" key="4">
    <source>
        <dbReference type="Proteomes" id="UP000178764"/>
    </source>
</evidence>
<accession>A0A1F5DP47</accession>
<evidence type="ECO:0008006" key="5">
    <source>
        <dbReference type="Google" id="ProtNLM"/>
    </source>
</evidence>
<dbReference type="AlphaFoldDB" id="A0A1F5DP47"/>
<feature type="compositionally biased region" description="Basic and acidic residues" evidence="1">
    <location>
        <begin position="34"/>
        <end position="47"/>
    </location>
</feature>
<feature type="transmembrane region" description="Helical" evidence="2">
    <location>
        <begin position="7"/>
        <end position="29"/>
    </location>
</feature>
<protein>
    <recommendedName>
        <fullName evidence="5">DUF4367 domain-containing protein</fullName>
    </recommendedName>
</protein>
<sequence>MSKPTKWLLIILAAIVLLSLGFVGGYFIMKKSKNEPAKTKEPPKTEETQDSSSSDENVSEEEAQYGEGWNIFKNLSQKYLIEYPEGAAVENGSGTEGEKDKPANESACVTIGNDYVWVTIAGRFIADDAFCMRTGFGTEWGNAPDEQVTAAGQEYTATGMYTSSASAGYYQDHYYFEVVSGEKISYGITVNEKLDGNMTKAQAKELVHKILASFSPAE</sequence>
<evidence type="ECO:0000256" key="2">
    <source>
        <dbReference type="SAM" id="Phobius"/>
    </source>
</evidence>
<comment type="caution">
    <text evidence="3">The sequence shown here is derived from an EMBL/GenBank/DDBJ whole genome shotgun (WGS) entry which is preliminary data.</text>
</comment>
<name>A0A1F5DP47_9BACT</name>
<keyword evidence="2" id="KW-0812">Transmembrane</keyword>
<feature type="region of interest" description="Disordered" evidence="1">
    <location>
        <begin position="34"/>
        <end position="60"/>
    </location>
</feature>
<organism evidence="3 4">
    <name type="scientific">Candidatus Berkelbacteria bacterium RBG_13_40_8</name>
    <dbReference type="NCBI Taxonomy" id="1797467"/>
    <lineage>
        <taxon>Bacteria</taxon>
        <taxon>Candidatus Berkelbacteria</taxon>
    </lineage>
</organism>
<proteinExistence type="predicted"/>
<dbReference type="Proteomes" id="UP000178764">
    <property type="component" value="Unassembled WGS sequence"/>
</dbReference>
<gene>
    <name evidence="3" type="ORF">A2V71_03085</name>
</gene>
<reference evidence="3 4" key="1">
    <citation type="journal article" date="2016" name="Nat. Commun.">
        <title>Thousands of microbial genomes shed light on interconnected biogeochemical processes in an aquifer system.</title>
        <authorList>
            <person name="Anantharaman K."/>
            <person name="Brown C.T."/>
            <person name="Hug L.A."/>
            <person name="Sharon I."/>
            <person name="Castelle C.J."/>
            <person name="Probst A.J."/>
            <person name="Thomas B.C."/>
            <person name="Singh A."/>
            <person name="Wilkins M.J."/>
            <person name="Karaoz U."/>
            <person name="Brodie E.L."/>
            <person name="Williams K.H."/>
            <person name="Hubbard S.S."/>
            <person name="Banfield J.F."/>
        </authorList>
    </citation>
    <scope>NUCLEOTIDE SEQUENCE [LARGE SCALE GENOMIC DNA]</scope>
</reference>
<evidence type="ECO:0000313" key="3">
    <source>
        <dbReference type="EMBL" id="OGD56949.1"/>
    </source>
</evidence>
<keyword evidence="2" id="KW-1133">Transmembrane helix</keyword>